<dbReference type="Proteomes" id="UP000837803">
    <property type="component" value="Unassembled WGS sequence"/>
</dbReference>
<sequence length="74" mass="8322">MRHINLCVLLCLSLIGYGQMQRGDRLLRLESPLYLEPIGATPLDGDNLARLEYNSRYEIGLLNAGVNFGIQFVL</sequence>
<protein>
    <submittedName>
        <fullName evidence="1">Uncharacterized protein</fullName>
    </submittedName>
</protein>
<name>A0ABN8FE39_9BACT</name>
<organism evidence="1 2">
    <name type="scientific">Neolewinella maritima</name>
    <dbReference type="NCBI Taxonomy" id="1383882"/>
    <lineage>
        <taxon>Bacteria</taxon>
        <taxon>Pseudomonadati</taxon>
        <taxon>Bacteroidota</taxon>
        <taxon>Saprospiria</taxon>
        <taxon>Saprospirales</taxon>
        <taxon>Lewinellaceae</taxon>
        <taxon>Neolewinella</taxon>
    </lineage>
</organism>
<gene>
    <name evidence="1" type="ORF">LEM8419_03341</name>
</gene>
<dbReference type="EMBL" id="CAKLPZ010000005">
    <property type="protein sequence ID" value="CAH1002462.1"/>
    <property type="molecule type" value="Genomic_DNA"/>
</dbReference>
<reference evidence="1" key="1">
    <citation type="submission" date="2021-12" db="EMBL/GenBank/DDBJ databases">
        <authorList>
            <person name="Rodrigo-Torres L."/>
            <person name="Arahal R. D."/>
            <person name="Lucena T."/>
        </authorList>
    </citation>
    <scope>NUCLEOTIDE SEQUENCE</scope>
    <source>
        <strain evidence="1">CECT 8419</strain>
    </source>
</reference>
<dbReference type="RefSeq" id="WP_238752297.1">
    <property type="nucleotide sequence ID" value="NZ_CAKLPZ010000005.1"/>
</dbReference>
<evidence type="ECO:0000313" key="1">
    <source>
        <dbReference type="EMBL" id="CAH1002462.1"/>
    </source>
</evidence>
<evidence type="ECO:0000313" key="2">
    <source>
        <dbReference type="Proteomes" id="UP000837803"/>
    </source>
</evidence>
<accession>A0ABN8FE39</accession>
<comment type="caution">
    <text evidence="1">The sequence shown here is derived from an EMBL/GenBank/DDBJ whole genome shotgun (WGS) entry which is preliminary data.</text>
</comment>
<proteinExistence type="predicted"/>
<keyword evidence="2" id="KW-1185">Reference proteome</keyword>